<keyword evidence="2" id="KW-1185">Reference proteome</keyword>
<dbReference type="PANTHER" id="PTHR30605:SF0">
    <property type="entry name" value="ANHYDRO-N-ACETYLMURAMIC ACID KINASE"/>
    <property type="match status" value="1"/>
</dbReference>
<dbReference type="InterPro" id="IPR005338">
    <property type="entry name" value="Anhydro_N_Ac-Mur_kinase"/>
</dbReference>
<dbReference type="GO" id="GO:0006040">
    <property type="term" value="P:amino sugar metabolic process"/>
    <property type="evidence" value="ECO:0007669"/>
    <property type="project" value="InterPro"/>
</dbReference>
<evidence type="ECO:0000313" key="2">
    <source>
        <dbReference type="Proteomes" id="UP000326565"/>
    </source>
</evidence>
<dbReference type="Proteomes" id="UP000326565">
    <property type="component" value="Unassembled WGS sequence"/>
</dbReference>
<dbReference type="Pfam" id="PF03702">
    <property type="entry name" value="AnmK"/>
    <property type="match status" value="2"/>
</dbReference>
<proteinExistence type="predicted"/>
<dbReference type="PANTHER" id="PTHR30605">
    <property type="entry name" value="ANHYDRO-N-ACETYLMURAMIC ACID KINASE"/>
    <property type="match status" value="1"/>
</dbReference>
<dbReference type="Gene3D" id="3.30.420.40">
    <property type="match status" value="2"/>
</dbReference>
<dbReference type="OrthoDB" id="5427593at2759"/>
<organism evidence="1 2">
    <name type="scientific">Aspergillus leporis</name>
    <dbReference type="NCBI Taxonomy" id="41062"/>
    <lineage>
        <taxon>Eukaryota</taxon>
        <taxon>Fungi</taxon>
        <taxon>Dikarya</taxon>
        <taxon>Ascomycota</taxon>
        <taxon>Pezizomycotina</taxon>
        <taxon>Eurotiomycetes</taxon>
        <taxon>Eurotiomycetidae</taxon>
        <taxon>Eurotiales</taxon>
        <taxon>Aspergillaceae</taxon>
        <taxon>Aspergillus</taxon>
        <taxon>Aspergillus subgen. Circumdati</taxon>
    </lineage>
</organism>
<dbReference type="GO" id="GO:0005524">
    <property type="term" value="F:ATP binding"/>
    <property type="evidence" value="ECO:0007669"/>
    <property type="project" value="InterPro"/>
</dbReference>
<reference evidence="1 2" key="1">
    <citation type="submission" date="2019-04" db="EMBL/GenBank/DDBJ databases">
        <title>Friends and foes A comparative genomics study of 23 Aspergillus species from section Flavi.</title>
        <authorList>
            <consortium name="DOE Joint Genome Institute"/>
            <person name="Kjaerbolling I."/>
            <person name="Vesth T."/>
            <person name="Frisvad J.C."/>
            <person name="Nybo J.L."/>
            <person name="Theobald S."/>
            <person name="Kildgaard S."/>
            <person name="Isbrandt T."/>
            <person name="Kuo A."/>
            <person name="Sato A."/>
            <person name="Lyhne E.K."/>
            <person name="Kogle M.E."/>
            <person name="Wiebenga A."/>
            <person name="Kun R.S."/>
            <person name="Lubbers R.J."/>
            <person name="Makela M.R."/>
            <person name="Barry K."/>
            <person name="Chovatia M."/>
            <person name="Clum A."/>
            <person name="Daum C."/>
            <person name="Haridas S."/>
            <person name="He G."/>
            <person name="LaButti K."/>
            <person name="Lipzen A."/>
            <person name="Mondo S."/>
            <person name="Riley R."/>
            <person name="Salamov A."/>
            <person name="Simmons B.A."/>
            <person name="Magnuson J.K."/>
            <person name="Henrissat B."/>
            <person name="Mortensen U.H."/>
            <person name="Larsen T.O."/>
            <person name="Devries R.P."/>
            <person name="Grigoriev I.V."/>
            <person name="Machida M."/>
            <person name="Baker S.E."/>
            <person name="Andersen M.R."/>
        </authorList>
    </citation>
    <scope>NUCLEOTIDE SEQUENCE [LARGE SCALE GENOMIC DNA]</scope>
    <source>
        <strain evidence="1 2">CBS 151.66</strain>
    </source>
</reference>
<accession>A0A5N5WV83</accession>
<dbReference type="EMBL" id="ML732283">
    <property type="protein sequence ID" value="KAB8071070.1"/>
    <property type="molecule type" value="Genomic_DNA"/>
</dbReference>
<evidence type="ECO:0008006" key="3">
    <source>
        <dbReference type="Google" id="ProtNLM"/>
    </source>
</evidence>
<protein>
    <recommendedName>
        <fullName evidence="3">Anhydro-N-acetylmuramic acid kinase</fullName>
    </recommendedName>
</protein>
<sequence length="380" mass="41952">MSALNHVLDLTVLGLNSGPSIDGIDYALYHFHQETPEGPMHFELLKYGEIPLEPAVKKLVMIIILHNKGISTFAAAIRQFCQSYDVGISTIDALGSHGQTIFILPISEEGETKSALTMAEGAFLAARTGITSVTGFRVSDQAAGRGIANVCFIPPDIEGGVDKCYDFDTGPGNVFIDAAVRYYTNGEREYDKDGQMGAHGKVDQALVDEFLQHKCFHLDPPKTTRREVFRDTLAFELIAKAEKKRPAIVDHYNPTPCAWGNPRDLMCGGGVHNSNITSYIKEHYPDADHLMLDKAGISAAAREAITFPWQSMEFIVGRSIPLPARVETFEGYVLGKVSPGKNYRKVLRKGILFRGGCDHLPPVKEMFNYVDGKIFDKKRV</sequence>
<gene>
    <name evidence="1" type="ORF">BDV29DRAFT_197639</name>
</gene>
<evidence type="ECO:0000313" key="1">
    <source>
        <dbReference type="EMBL" id="KAB8071070.1"/>
    </source>
</evidence>
<dbReference type="GO" id="GO:0016773">
    <property type="term" value="F:phosphotransferase activity, alcohol group as acceptor"/>
    <property type="evidence" value="ECO:0007669"/>
    <property type="project" value="InterPro"/>
</dbReference>
<dbReference type="GO" id="GO:0009254">
    <property type="term" value="P:peptidoglycan turnover"/>
    <property type="evidence" value="ECO:0007669"/>
    <property type="project" value="InterPro"/>
</dbReference>
<name>A0A5N5WV83_9EURO</name>
<dbReference type="AlphaFoldDB" id="A0A5N5WV83"/>